<reference evidence="1 2" key="2">
    <citation type="submission" date="2018-11" db="EMBL/GenBank/DDBJ databases">
        <authorList>
            <consortium name="Pathogen Informatics"/>
        </authorList>
    </citation>
    <scope>NUCLEOTIDE SEQUENCE [LARGE SCALE GENOMIC DNA]</scope>
    <source>
        <strain evidence="1 2">Costa Rica</strain>
    </source>
</reference>
<reference evidence="3" key="1">
    <citation type="submission" date="2016-04" db="UniProtKB">
        <authorList>
            <consortium name="WormBaseParasite"/>
        </authorList>
    </citation>
    <scope>IDENTIFICATION</scope>
</reference>
<proteinExistence type="predicted"/>
<keyword evidence="2" id="KW-1185">Reference proteome</keyword>
<evidence type="ECO:0000313" key="2">
    <source>
        <dbReference type="Proteomes" id="UP000267027"/>
    </source>
</evidence>
<organism evidence="3">
    <name type="scientific">Angiostrongylus costaricensis</name>
    <name type="common">Nematode worm</name>
    <dbReference type="NCBI Taxonomy" id="334426"/>
    <lineage>
        <taxon>Eukaryota</taxon>
        <taxon>Metazoa</taxon>
        <taxon>Ecdysozoa</taxon>
        <taxon>Nematoda</taxon>
        <taxon>Chromadorea</taxon>
        <taxon>Rhabditida</taxon>
        <taxon>Rhabditina</taxon>
        <taxon>Rhabditomorpha</taxon>
        <taxon>Strongyloidea</taxon>
        <taxon>Metastrongylidae</taxon>
        <taxon>Angiostrongylus</taxon>
    </lineage>
</organism>
<name>A0A158PKR0_ANGCS</name>
<dbReference type="AlphaFoldDB" id="A0A158PKR0"/>
<dbReference type="WBParaSite" id="ACOC_0001041901-mRNA-1">
    <property type="protein sequence ID" value="ACOC_0001041901-mRNA-1"/>
    <property type="gene ID" value="ACOC_0001041901"/>
</dbReference>
<evidence type="ECO:0000313" key="1">
    <source>
        <dbReference type="EMBL" id="VDM62005.1"/>
    </source>
</evidence>
<protein>
    <submittedName>
        <fullName evidence="1 3">Uncharacterized protein</fullName>
    </submittedName>
</protein>
<dbReference type="Proteomes" id="UP000267027">
    <property type="component" value="Unassembled WGS sequence"/>
</dbReference>
<sequence length="147" mass="15979">MNVRWHGKGHTIRCKWKWDRAQFLLPFKAAKLGPMCSANRAGHATFASHLGDLRVVGLSVSVNCEQLATERAGAVSDERVTNRDQQQRPALSSASFQRFPKQATRVQIVTHLEHPPTLAQGSVTPITGNHSVDPLAGAVSTMATTSI</sequence>
<accession>A0A158PKR0</accession>
<gene>
    <name evidence="1" type="ORF">ACOC_LOCUS10420</name>
</gene>
<evidence type="ECO:0000313" key="3">
    <source>
        <dbReference type="WBParaSite" id="ACOC_0001041901-mRNA-1"/>
    </source>
</evidence>
<dbReference type="EMBL" id="UYYA01004467">
    <property type="protein sequence ID" value="VDM62005.1"/>
    <property type="molecule type" value="Genomic_DNA"/>
</dbReference>